<evidence type="ECO:0000313" key="1">
    <source>
        <dbReference type="Proteomes" id="UP000008854"/>
    </source>
</evidence>
<reference evidence="2" key="2">
    <citation type="submission" date="2023-11" db="UniProtKB">
        <authorList>
            <consortium name="WormBaseParasite"/>
        </authorList>
    </citation>
    <scope>IDENTIFICATION</scope>
    <source>
        <strain evidence="2">Puerto Rican</strain>
    </source>
</reference>
<proteinExistence type="predicted"/>
<dbReference type="WBParaSite" id="Smp_349350.1">
    <property type="protein sequence ID" value="Smp_349350.1"/>
    <property type="gene ID" value="Smp_349350"/>
</dbReference>
<keyword evidence="1" id="KW-1185">Reference proteome</keyword>
<sequence>MIYPNGKIAFYYEEVSKAIKGNQVKSSLIGRITCGINEGNQHCPKHNSINPCQEATTSDIKCIWCKKYDICTASSDEDNHELKVNGCQVEVK</sequence>
<organism evidence="1 2">
    <name type="scientific">Schistosoma mansoni</name>
    <name type="common">Blood fluke</name>
    <dbReference type="NCBI Taxonomy" id="6183"/>
    <lineage>
        <taxon>Eukaryota</taxon>
        <taxon>Metazoa</taxon>
        <taxon>Spiralia</taxon>
        <taxon>Lophotrochozoa</taxon>
        <taxon>Platyhelminthes</taxon>
        <taxon>Trematoda</taxon>
        <taxon>Digenea</taxon>
        <taxon>Strigeidida</taxon>
        <taxon>Schistosomatoidea</taxon>
        <taxon>Schistosomatidae</taxon>
        <taxon>Schistosoma</taxon>
    </lineage>
</organism>
<name>A0AA82N802_SCHMA</name>
<protein>
    <submittedName>
        <fullName evidence="2">Uncharacterized protein</fullName>
    </submittedName>
</protein>
<evidence type="ECO:0000313" key="2">
    <source>
        <dbReference type="WBParaSite" id="Smp_349350.1"/>
    </source>
</evidence>
<dbReference type="AlphaFoldDB" id="A0AA82N802"/>
<dbReference type="Proteomes" id="UP000008854">
    <property type="component" value="Unassembled WGS sequence"/>
</dbReference>
<accession>A0AA82N802</accession>
<reference evidence="1" key="1">
    <citation type="journal article" date="2012" name="PLoS Negl. Trop. Dis.">
        <title>A systematically improved high quality genome and transcriptome of the human blood fluke Schistosoma mansoni.</title>
        <authorList>
            <person name="Protasio A.V."/>
            <person name="Tsai I.J."/>
            <person name="Babbage A."/>
            <person name="Nichol S."/>
            <person name="Hunt M."/>
            <person name="Aslett M.A."/>
            <person name="De Silva N."/>
            <person name="Velarde G.S."/>
            <person name="Anderson T.J."/>
            <person name="Clark R.C."/>
            <person name="Davidson C."/>
            <person name="Dillon G.P."/>
            <person name="Holroyd N.E."/>
            <person name="LoVerde P.T."/>
            <person name="Lloyd C."/>
            <person name="McQuillan J."/>
            <person name="Oliveira G."/>
            <person name="Otto T.D."/>
            <person name="Parker-Manuel S.J."/>
            <person name="Quail M.A."/>
            <person name="Wilson R.A."/>
            <person name="Zerlotini A."/>
            <person name="Dunne D.W."/>
            <person name="Berriman M."/>
        </authorList>
    </citation>
    <scope>NUCLEOTIDE SEQUENCE [LARGE SCALE GENOMIC DNA]</scope>
    <source>
        <strain evidence="1">Puerto Rican</strain>
    </source>
</reference>